<organism evidence="5 6">
    <name type="scientific">Candidatus Fervidibacter japonicus</name>
    <dbReference type="NCBI Taxonomy" id="2035412"/>
    <lineage>
        <taxon>Bacteria</taxon>
        <taxon>Candidatus Fervidibacterota</taxon>
        <taxon>Candidatus Fervidibacter</taxon>
    </lineage>
</organism>
<evidence type="ECO:0000259" key="4">
    <source>
        <dbReference type="Pfam" id="PF01555"/>
    </source>
</evidence>
<feature type="domain" description="DNA methylase N-4/N-6" evidence="4">
    <location>
        <begin position="28"/>
        <end position="245"/>
    </location>
</feature>
<dbReference type="EMBL" id="BEHT01000032">
    <property type="protein sequence ID" value="GBC99603.1"/>
    <property type="molecule type" value="Genomic_DNA"/>
</dbReference>
<dbReference type="InterPro" id="IPR029063">
    <property type="entry name" value="SAM-dependent_MTases_sf"/>
</dbReference>
<keyword evidence="1 5" id="KW-0489">Methyltransferase</keyword>
<reference evidence="6" key="1">
    <citation type="submission" date="2017-09" db="EMBL/GenBank/DDBJ databases">
        <title>Metaegenomics of thermophilic ammonia-oxidizing enrichment culture.</title>
        <authorList>
            <person name="Kato S."/>
            <person name="Suzuki K."/>
        </authorList>
    </citation>
    <scope>NUCLEOTIDE SEQUENCE [LARGE SCALE GENOMIC DNA]</scope>
</reference>
<dbReference type="GO" id="GO:0008170">
    <property type="term" value="F:N-methyltransferase activity"/>
    <property type="evidence" value="ECO:0007669"/>
    <property type="project" value="InterPro"/>
</dbReference>
<dbReference type="Pfam" id="PF01555">
    <property type="entry name" value="N6_N4_Mtase"/>
    <property type="match status" value="1"/>
</dbReference>
<proteinExistence type="inferred from homology"/>
<dbReference type="CDD" id="cd02440">
    <property type="entry name" value="AdoMet_MTases"/>
    <property type="match status" value="1"/>
</dbReference>
<dbReference type="GO" id="GO:0003677">
    <property type="term" value="F:DNA binding"/>
    <property type="evidence" value="ECO:0007669"/>
    <property type="project" value="InterPro"/>
</dbReference>
<dbReference type="SUPFAM" id="SSF53335">
    <property type="entry name" value="S-adenosyl-L-methionine-dependent methyltransferases"/>
    <property type="match status" value="1"/>
</dbReference>
<gene>
    <name evidence="5" type="primary">yhdJ_2</name>
    <name evidence="5" type="ORF">HRbin17_02132</name>
</gene>
<evidence type="ECO:0000256" key="1">
    <source>
        <dbReference type="ARBA" id="ARBA00022603"/>
    </source>
</evidence>
<protein>
    <recommendedName>
        <fullName evidence="3">Methyltransferase</fullName>
        <ecNumber evidence="3">2.1.1.-</ecNumber>
    </recommendedName>
</protein>
<dbReference type="EC" id="2.1.1.-" evidence="3"/>
<evidence type="ECO:0000256" key="2">
    <source>
        <dbReference type="ARBA" id="ARBA00022679"/>
    </source>
</evidence>
<comment type="similarity">
    <text evidence="3">Belongs to the N(4)/N(6)-methyltransferase family.</text>
</comment>
<dbReference type="AlphaFoldDB" id="A0A2H5XEI6"/>
<evidence type="ECO:0000256" key="3">
    <source>
        <dbReference type="RuleBase" id="RU362026"/>
    </source>
</evidence>
<sequence>MTIVLCGDCLKLLDKDTLAQYGIDTEFSLTFLDPPFNQGKDYAFFDDELPPDEYWGWLTEVCAKVYELTAEGGAIYFVHREKNAEYVLRYLRETGWTLQNLIVWQKQTSAVPNQWRYGKAYQIIAFATKGRKPSVFHRLRIDAPLRPEYRYERENGMFVTDVWDDIRELTSGYFAGEEALRYPDGTRICTQQTPIALLLRILLASTKPGDWVLDPFAGTGTTLVVAEQLGRNAVGIEIDPQMTEVIRWRLRVRRPADSIAPYRHYYRFTPNLEAIWSPNALSYPPSETVIPSLFEQSRGDESDGHS</sequence>
<keyword evidence="2 5" id="KW-0808">Transferase</keyword>
<evidence type="ECO:0000313" key="5">
    <source>
        <dbReference type="EMBL" id="GBC99603.1"/>
    </source>
</evidence>
<dbReference type="GO" id="GO:0032259">
    <property type="term" value="P:methylation"/>
    <property type="evidence" value="ECO:0007669"/>
    <property type="project" value="UniProtKB-KW"/>
</dbReference>
<dbReference type="GO" id="GO:0005737">
    <property type="term" value="C:cytoplasm"/>
    <property type="evidence" value="ECO:0007669"/>
    <property type="project" value="TreeGrafter"/>
</dbReference>
<accession>A0A2H5XEI6</accession>
<dbReference type="PRINTS" id="PR00508">
    <property type="entry name" value="S21N4MTFRASE"/>
</dbReference>
<dbReference type="InterPro" id="IPR002941">
    <property type="entry name" value="DNA_methylase_N4/N6"/>
</dbReference>
<evidence type="ECO:0000313" key="6">
    <source>
        <dbReference type="Proteomes" id="UP000236173"/>
    </source>
</evidence>
<dbReference type="Proteomes" id="UP000236173">
    <property type="component" value="Unassembled WGS sequence"/>
</dbReference>
<dbReference type="Gene3D" id="3.40.50.150">
    <property type="entry name" value="Vaccinia Virus protein VP39"/>
    <property type="match status" value="1"/>
</dbReference>
<comment type="caution">
    <text evidence="5">The sequence shown here is derived from an EMBL/GenBank/DDBJ whole genome shotgun (WGS) entry which is preliminary data.</text>
</comment>
<dbReference type="InterPro" id="IPR001091">
    <property type="entry name" value="RM_Methyltransferase"/>
</dbReference>
<name>A0A2H5XEI6_9BACT</name>
<dbReference type="PANTHER" id="PTHR13370">
    <property type="entry name" value="RNA METHYLASE-RELATED"/>
    <property type="match status" value="1"/>
</dbReference>
<dbReference type="PANTHER" id="PTHR13370:SF3">
    <property type="entry name" value="TRNA (GUANINE(10)-N2)-METHYLTRANSFERASE HOMOLOG"/>
    <property type="match status" value="1"/>
</dbReference>